<protein>
    <submittedName>
        <fullName evidence="1">Uncharacterized protein</fullName>
    </submittedName>
</protein>
<sequence>MPSFKADPHAKVRAIFYRRLAGAMIDDWQTWLLIPLDKEETILDIADGQSTYTISHSYPSDYLAITFHTPANNSPSPGHTHHPTLLNPMITNLIRTPSSARTIHRLLKYLKTEHIRQREVLVKLSGRCGRRNSTSECGRSMAVMERLFERDQRHREELDGLIRLVAAFEDCERQVGEVICEFGGEEGGGMKIKKRRDHECSLMNDNIQKLVECSALSMLKIFKITKQKVQRQNIKTLALTTEQAEEGQGGDTNLATQRQLYEDIIAAIDDAERKVMENVYEQL</sequence>
<dbReference type="AlphaFoldDB" id="A0AAN8I4Z8"/>
<dbReference type="EMBL" id="JAKLMC020000033">
    <property type="protein sequence ID" value="KAK5949716.1"/>
    <property type="molecule type" value="Genomic_DNA"/>
</dbReference>
<evidence type="ECO:0000313" key="2">
    <source>
        <dbReference type="Proteomes" id="UP001316803"/>
    </source>
</evidence>
<reference evidence="1 2" key="1">
    <citation type="submission" date="2022-12" db="EMBL/GenBank/DDBJ databases">
        <title>Genomic features and morphological characterization of a novel Knufia sp. strain isolated from spacecraft assembly facility.</title>
        <authorList>
            <person name="Teixeira M."/>
            <person name="Chander A.M."/>
            <person name="Stajich J.E."/>
            <person name="Venkateswaran K."/>
        </authorList>
    </citation>
    <scope>NUCLEOTIDE SEQUENCE [LARGE SCALE GENOMIC DNA]</scope>
    <source>
        <strain evidence="1 2">FJI-L2-BK-P2</strain>
    </source>
</reference>
<comment type="caution">
    <text evidence="1">The sequence shown here is derived from an EMBL/GenBank/DDBJ whole genome shotgun (WGS) entry which is preliminary data.</text>
</comment>
<gene>
    <name evidence="1" type="ORF">OHC33_009313</name>
</gene>
<accession>A0AAN8I4Z8</accession>
<evidence type="ECO:0000313" key="1">
    <source>
        <dbReference type="EMBL" id="KAK5949716.1"/>
    </source>
</evidence>
<keyword evidence="2" id="KW-1185">Reference proteome</keyword>
<organism evidence="1 2">
    <name type="scientific">Knufia fluminis</name>
    <dbReference type="NCBI Taxonomy" id="191047"/>
    <lineage>
        <taxon>Eukaryota</taxon>
        <taxon>Fungi</taxon>
        <taxon>Dikarya</taxon>
        <taxon>Ascomycota</taxon>
        <taxon>Pezizomycotina</taxon>
        <taxon>Eurotiomycetes</taxon>
        <taxon>Chaetothyriomycetidae</taxon>
        <taxon>Chaetothyriales</taxon>
        <taxon>Trichomeriaceae</taxon>
        <taxon>Knufia</taxon>
    </lineage>
</organism>
<dbReference type="Proteomes" id="UP001316803">
    <property type="component" value="Unassembled WGS sequence"/>
</dbReference>
<proteinExistence type="predicted"/>
<name>A0AAN8I4Z8_9EURO</name>